<reference evidence="7 8" key="1">
    <citation type="submission" date="2016-11" db="EMBL/GenBank/DDBJ databases">
        <title>Description of two novel members of the family Erysipelotrichaceae: Ileibacterium lipovorans gen. nov., sp. nov. and Dubosiella newyorkensis, gen. nov., sp. nov.</title>
        <authorList>
            <person name="Cox L.M."/>
            <person name="Sohn J."/>
            <person name="Tyrrell K.L."/>
            <person name="Citron D.M."/>
            <person name="Lawson P.A."/>
            <person name="Patel N.B."/>
            <person name="Iizumi T."/>
            <person name="Perez-Perez G.I."/>
            <person name="Goldstein E.J."/>
            <person name="Blaser M.J."/>
        </authorList>
    </citation>
    <scope>NUCLEOTIDE SEQUENCE [LARGE SCALE GENOMIC DNA]</scope>
    <source>
        <strain evidence="7 8">NYU-BL-K8</strain>
    </source>
</reference>
<accession>A0A1Q9YLS5</accession>
<dbReference type="InterPro" id="IPR051319">
    <property type="entry name" value="Oligoribo/pAp-PDE_c-di-AMP_PDE"/>
</dbReference>
<dbReference type="Gene3D" id="3.40.1390.20">
    <property type="entry name" value="HprK N-terminal domain-like"/>
    <property type="match status" value="1"/>
</dbReference>
<evidence type="ECO:0000256" key="3">
    <source>
        <dbReference type="ARBA" id="ARBA00022801"/>
    </source>
</evidence>
<comment type="cofactor">
    <cofactor evidence="1">
        <name>Mn(2+)</name>
        <dbReference type="ChEBI" id="CHEBI:29035"/>
    </cofactor>
</comment>
<dbReference type="PANTHER" id="PTHR47618:SF2">
    <property type="entry name" value="CYCLIC-DI-AMP PHOSPHODIESTERASE GDPP"/>
    <property type="match status" value="1"/>
</dbReference>
<evidence type="ECO:0000259" key="6">
    <source>
        <dbReference type="PROSITE" id="PS51371"/>
    </source>
</evidence>
<evidence type="ECO:0000313" key="8">
    <source>
        <dbReference type="Proteomes" id="UP000186758"/>
    </source>
</evidence>
<keyword evidence="3" id="KW-0378">Hydrolase</keyword>
<dbReference type="SMART" id="SM01131">
    <property type="entry name" value="DHHA2"/>
    <property type="match status" value="1"/>
</dbReference>
<dbReference type="Pfam" id="PF07085">
    <property type="entry name" value="DRTGG"/>
    <property type="match status" value="1"/>
</dbReference>
<dbReference type="Pfam" id="PF02833">
    <property type="entry name" value="DHHA2"/>
    <property type="match status" value="1"/>
</dbReference>
<sequence>MILTLYVCGHRNPDADSILSAVATAELCRVTGHAAVACRAGSVPADAAWVLKHFGFDFPQLLEDARLSLQEIQLSPAQSCRAIDTIFDALQSMNDPDRPYLGVTDEEGRLLGMVTRNDLADIGMQDTALGIRLLQTARLEDIARTLSGTVAVRPEAPLHIDGRVSIVAWSDHSVSRYEVKDRIVIVGDSPEAQLKLVEQGAGLLVLVWTDRVDPAVRQAALEYGCPVVISGHGSMNTSRYLYFSVQIRHVMTPDPVTFRRTLFVQEAIREMRRHRYRAYPVVDDEMHLLGFLETDAALNFQERKMIRVDHNEDGQSVKNGSLARVQAVIDHHRVGGFLSREPVFYRCEILGSTCTIVARLCLEAGIPLRPAMAGLLLSGMICDTLGFRSPTTTETDRQLAEYLANQAGVDISWLEQEILSRGGSTDLVQDLESDLKQFDVCGHDVRIAQILTGDASRQELDALLDAMEDYVAASGTELLVTAVTVLPLGGSYLLAAGELAWALSDVTSSRMQLRLQEDLLSRKKQILPLVSEKLG</sequence>
<dbReference type="Pfam" id="PF01368">
    <property type="entry name" value="DHH"/>
    <property type="match status" value="1"/>
</dbReference>
<name>A0A1Q9YLS5_9FIRM</name>
<dbReference type="InterPro" id="IPR028979">
    <property type="entry name" value="Ser_kin/Pase_Hpr-like_N_sf"/>
</dbReference>
<dbReference type="EMBL" id="MPJZ01000042">
    <property type="protein sequence ID" value="OLU45916.1"/>
    <property type="molecule type" value="Genomic_DNA"/>
</dbReference>
<dbReference type="InterPro" id="IPR038222">
    <property type="entry name" value="DHHA2_dom_sf"/>
</dbReference>
<dbReference type="InterPro" id="IPR046342">
    <property type="entry name" value="CBS_dom_sf"/>
</dbReference>
<evidence type="ECO:0000256" key="1">
    <source>
        <dbReference type="ARBA" id="ARBA00001936"/>
    </source>
</evidence>
<dbReference type="SUPFAM" id="SSF54631">
    <property type="entry name" value="CBS-domain pair"/>
    <property type="match status" value="1"/>
</dbReference>
<dbReference type="InterPro" id="IPR000644">
    <property type="entry name" value="CBS_dom"/>
</dbReference>
<dbReference type="GO" id="GO:0046872">
    <property type="term" value="F:metal ion binding"/>
    <property type="evidence" value="ECO:0007669"/>
    <property type="project" value="UniProtKB-KW"/>
</dbReference>
<dbReference type="InterPro" id="IPR038763">
    <property type="entry name" value="DHH_sf"/>
</dbReference>
<dbReference type="AlphaFoldDB" id="A0A1Q9YLS5"/>
<dbReference type="InterPro" id="IPR004097">
    <property type="entry name" value="DHHA2"/>
</dbReference>
<dbReference type="Proteomes" id="UP000186758">
    <property type="component" value="Unassembled WGS sequence"/>
</dbReference>
<evidence type="ECO:0000256" key="2">
    <source>
        <dbReference type="ARBA" id="ARBA00022723"/>
    </source>
</evidence>
<dbReference type="Gene3D" id="3.10.310.20">
    <property type="entry name" value="DHHA2 domain"/>
    <property type="match status" value="1"/>
</dbReference>
<dbReference type="GO" id="GO:0005737">
    <property type="term" value="C:cytoplasm"/>
    <property type="evidence" value="ECO:0007669"/>
    <property type="project" value="InterPro"/>
</dbReference>
<dbReference type="PROSITE" id="PS51371">
    <property type="entry name" value="CBS"/>
    <property type="match status" value="2"/>
</dbReference>
<evidence type="ECO:0000313" key="7">
    <source>
        <dbReference type="EMBL" id="OLU45916.1"/>
    </source>
</evidence>
<feature type="domain" description="CBS" evidence="6">
    <location>
        <begin position="251"/>
        <end position="308"/>
    </location>
</feature>
<evidence type="ECO:0000256" key="5">
    <source>
        <dbReference type="PROSITE-ProRule" id="PRU00703"/>
    </source>
</evidence>
<evidence type="ECO:0000256" key="4">
    <source>
        <dbReference type="ARBA" id="ARBA00023211"/>
    </source>
</evidence>
<keyword evidence="2" id="KW-0479">Metal-binding</keyword>
<keyword evidence="5" id="KW-0129">CBS domain</keyword>
<dbReference type="Gene3D" id="3.90.1640.10">
    <property type="entry name" value="inorganic pyrophosphatase (n-terminal core)"/>
    <property type="match status" value="2"/>
</dbReference>
<dbReference type="InterPro" id="IPR001667">
    <property type="entry name" value="DDH_dom"/>
</dbReference>
<dbReference type="InterPro" id="IPR010766">
    <property type="entry name" value="DRTGG"/>
</dbReference>
<gene>
    <name evidence="7" type="ORF">BO223_03960</name>
</gene>
<dbReference type="SMART" id="SM00116">
    <property type="entry name" value="CBS"/>
    <property type="match status" value="2"/>
</dbReference>
<proteinExistence type="predicted"/>
<dbReference type="NCBIfam" id="NF011443">
    <property type="entry name" value="PRK14869.1-5"/>
    <property type="match status" value="1"/>
</dbReference>
<dbReference type="PANTHER" id="PTHR47618">
    <property type="entry name" value="BIFUNCTIONAL OLIGORIBONUCLEASE AND PAP PHOSPHATASE NRNA"/>
    <property type="match status" value="1"/>
</dbReference>
<dbReference type="Pfam" id="PF00571">
    <property type="entry name" value="CBS"/>
    <property type="match status" value="2"/>
</dbReference>
<keyword evidence="4" id="KW-0464">Manganese</keyword>
<dbReference type="GO" id="GO:0016462">
    <property type="term" value="F:pyrophosphatase activity"/>
    <property type="evidence" value="ECO:0007669"/>
    <property type="project" value="InterPro"/>
</dbReference>
<dbReference type="SUPFAM" id="SSF64182">
    <property type="entry name" value="DHH phosphoesterases"/>
    <property type="match status" value="1"/>
</dbReference>
<dbReference type="CDD" id="cd02205">
    <property type="entry name" value="CBS_pair_SF"/>
    <property type="match status" value="1"/>
</dbReference>
<organism evidence="7 8">
    <name type="scientific">Faecalibaculum rodentium</name>
    <dbReference type="NCBI Taxonomy" id="1702221"/>
    <lineage>
        <taxon>Bacteria</taxon>
        <taxon>Bacillati</taxon>
        <taxon>Bacillota</taxon>
        <taxon>Erysipelotrichia</taxon>
        <taxon>Erysipelotrichales</taxon>
        <taxon>Erysipelotrichaceae</taxon>
        <taxon>Faecalibaculum</taxon>
    </lineage>
</organism>
<dbReference type="SUPFAM" id="SSF75138">
    <property type="entry name" value="HprK N-terminal domain-like"/>
    <property type="match status" value="1"/>
</dbReference>
<comment type="caution">
    <text evidence="7">The sequence shown here is derived from an EMBL/GenBank/DDBJ whole genome shotgun (WGS) entry which is preliminary data.</text>
</comment>
<feature type="domain" description="CBS" evidence="6">
    <location>
        <begin position="73"/>
        <end position="129"/>
    </location>
</feature>
<protein>
    <recommendedName>
        <fullName evidence="6">CBS domain-containing protein</fullName>
    </recommendedName>
</protein>